<evidence type="ECO:0000313" key="2">
    <source>
        <dbReference type="EMBL" id="KAJ6738572.1"/>
    </source>
</evidence>
<sequence>MKSTCQTARYAASADTTATASFTAATALGTAIALRTGIPKQHRRNQQQIHPPLPPQCSSSHQKNQHEPHPPPPGVKISRISPACTSTVFLPPR</sequence>
<dbReference type="EMBL" id="JAPFFM010000010">
    <property type="protein sequence ID" value="KAJ6738572.1"/>
    <property type="molecule type" value="Genomic_DNA"/>
</dbReference>
<feature type="region of interest" description="Disordered" evidence="1">
    <location>
        <begin position="36"/>
        <end position="93"/>
    </location>
</feature>
<comment type="caution">
    <text evidence="2">The sequence shown here is derived from an EMBL/GenBank/DDBJ whole genome shotgun (WGS) entry which is preliminary data.</text>
</comment>
<feature type="compositionally biased region" description="Polar residues" evidence="1">
    <location>
        <begin position="83"/>
        <end position="93"/>
    </location>
</feature>
<evidence type="ECO:0000313" key="3">
    <source>
        <dbReference type="Proteomes" id="UP001151752"/>
    </source>
</evidence>
<name>A0A9Q0UYF7_9ROSI</name>
<evidence type="ECO:0000256" key="1">
    <source>
        <dbReference type="SAM" id="MobiDB-lite"/>
    </source>
</evidence>
<dbReference type="AlphaFoldDB" id="A0A9Q0UYF7"/>
<proteinExistence type="predicted"/>
<reference evidence="2" key="1">
    <citation type="submission" date="2022-11" db="EMBL/GenBank/DDBJ databases">
        <authorList>
            <person name="Hyden B.L."/>
            <person name="Feng K."/>
            <person name="Yates T."/>
            <person name="Jawdy S."/>
            <person name="Smart L.B."/>
            <person name="Muchero W."/>
        </authorList>
    </citation>
    <scope>NUCLEOTIDE SEQUENCE</scope>
    <source>
        <tissue evidence="2">Shoot tip</tissue>
    </source>
</reference>
<reference evidence="2" key="2">
    <citation type="journal article" date="2023" name="Int. J. Mol. Sci.">
        <title>De Novo Assembly and Annotation of 11 Diverse Shrub Willow (Salix) Genomes Reveals Novel Gene Organization in Sex-Linked Regions.</title>
        <authorList>
            <person name="Hyden B."/>
            <person name="Feng K."/>
            <person name="Yates T.B."/>
            <person name="Jawdy S."/>
            <person name="Cereghino C."/>
            <person name="Smart L.B."/>
            <person name="Muchero W."/>
        </authorList>
    </citation>
    <scope>NUCLEOTIDE SEQUENCE</scope>
    <source>
        <tissue evidence="2">Shoot tip</tissue>
    </source>
</reference>
<keyword evidence="3" id="KW-1185">Reference proteome</keyword>
<protein>
    <submittedName>
        <fullName evidence="2">Uncharacterized protein</fullName>
    </submittedName>
</protein>
<accession>A0A9Q0UYF7</accession>
<gene>
    <name evidence="2" type="ORF">OIU74_003517</name>
</gene>
<organism evidence="2 3">
    <name type="scientific">Salix koriyanagi</name>
    <dbReference type="NCBI Taxonomy" id="2511006"/>
    <lineage>
        <taxon>Eukaryota</taxon>
        <taxon>Viridiplantae</taxon>
        <taxon>Streptophyta</taxon>
        <taxon>Embryophyta</taxon>
        <taxon>Tracheophyta</taxon>
        <taxon>Spermatophyta</taxon>
        <taxon>Magnoliopsida</taxon>
        <taxon>eudicotyledons</taxon>
        <taxon>Gunneridae</taxon>
        <taxon>Pentapetalae</taxon>
        <taxon>rosids</taxon>
        <taxon>fabids</taxon>
        <taxon>Malpighiales</taxon>
        <taxon>Salicaceae</taxon>
        <taxon>Saliceae</taxon>
        <taxon>Salix</taxon>
    </lineage>
</organism>
<dbReference type="Proteomes" id="UP001151752">
    <property type="component" value="Chromosome 4"/>
</dbReference>